<geneLocation type="plasmid" evidence="2">
    <name>pkb14400_1</name>
</geneLocation>
<reference evidence="1 2" key="1">
    <citation type="journal article" date="2016" name="Microb. Cell Fact.">
        <title>Dissection of exopolysaccharide biosynthesis in Kozakia baliensis.</title>
        <authorList>
            <person name="Brandt J.U."/>
            <person name="Jakob F."/>
            <person name="Behr J."/>
            <person name="Geissler A.J."/>
            <person name="Vogel R.F."/>
        </authorList>
    </citation>
    <scope>NUCLEOTIDE SEQUENCE [LARGE SCALE GENOMIC DNA]</scope>
    <source>
        <strain evidence="1 2">DSM 14400</strain>
        <plasmid evidence="2">Plasmid pkb14400_1</plasmid>
    </source>
</reference>
<dbReference type="KEGG" id="kba:A0U89_14960"/>
<dbReference type="AlphaFoldDB" id="A0A1D8UY55"/>
<keyword evidence="1" id="KW-0614">Plasmid</keyword>
<organism evidence="1 2">
    <name type="scientific">Kozakia baliensis</name>
    <dbReference type="NCBI Taxonomy" id="153496"/>
    <lineage>
        <taxon>Bacteria</taxon>
        <taxon>Pseudomonadati</taxon>
        <taxon>Pseudomonadota</taxon>
        <taxon>Alphaproteobacteria</taxon>
        <taxon>Acetobacterales</taxon>
        <taxon>Acetobacteraceae</taxon>
        <taxon>Kozakia</taxon>
    </lineage>
</organism>
<dbReference type="EMBL" id="CP014675">
    <property type="protein sequence ID" value="AOX18585.1"/>
    <property type="molecule type" value="Genomic_DNA"/>
</dbReference>
<gene>
    <name evidence="1" type="ORF">A0U89_14960</name>
</gene>
<dbReference type="OrthoDB" id="8969741at2"/>
<accession>A0A1D8UY55</accession>
<proteinExistence type="predicted"/>
<evidence type="ECO:0000313" key="2">
    <source>
        <dbReference type="Proteomes" id="UP000179145"/>
    </source>
</evidence>
<keyword evidence="2" id="KW-1185">Reference proteome</keyword>
<name>A0A1D8UY55_9PROT</name>
<dbReference type="Proteomes" id="UP000179145">
    <property type="component" value="Plasmid pKB14400_1"/>
</dbReference>
<protein>
    <submittedName>
        <fullName evidence="1">Uncharacterized protein</fullName>
    </submittedName>
</protein>
<sequence length="146" mass="15959">MTILIDTLIAQARLTAHRGDGCSYELFVARFTQEIDRHAARLAPHEAAALMAKADEQGDDIDPEEQAALFTGCCAHGIDFGCCPAGCDDADDADDESDPEWLEAQNALIAEWEAEEERARLEQIAARDDRVLDIVDSIRSTGRLVA</sequence>
<evidence type="ECO:0000313" key="1">
    <source>
        <dbReference type="EMBL" id="AOX18585.1"/>
    </source>
</evidence>
<dbReference type="RefSeq" id="WP_070404050.1">
    <property type="nucleotide sequence ID" value="NZ_BJVW01000111.1"/>
</dbReference>